<feature type="compositionally biased region" description="Low complexity" evidence="1">
    <location>
        <begin position="271"/>
        <end position="301"/>
    </location>
</feature>
<feature type="region of interest" description="Disordered" evidence="1">
    <location>
        <begin position="1"/>
        <end position="34"/>
    </location>
</feature>
<evidence type="ECO:0000256" key="1">
    <source>
        <dbReference type="SAM" id="MobiDB-lite"/>
    </source>
</evidence>
<feature type="compositionally biased region" description="Pro residues" evidence="1">
    <location>
        <begin position="510"/>
        <end position="526"/>
    </location>
</feature>
<gene>
    <name evidence="4" type="ORF">VTK73DRAFT_4075</name>
</gene>
<dbReference type="InterPro" id="IPR055499">
    <property type="entry name" value="DUF7071"/>
</dbReference>
<evidence type="ECO:0000259" key="3">
    <source>
        <dbReference type="Pfam" id="PF23257"/>
    </source>
</evidence>
<dbReference type="CDD" id="cd21538">
    <property type="entry name" value="SPOC_TFIIS"/>
    <property type="match status" value="1"/>
</dbReference>
<dbReference type="PANTHER" id="PTHR11477">
    <property type="entry name" value="TRANSCRIPTION FACTOR S-II ZINC FINGER DOMAIN-CONTAINING PROTEIN"/>
    <property type="match status" value="1"/>
</dbReference>
<reference evidence="4 5" key="1">
    <citation type="journal article" date="2024" name="Commun. Biol.">
        <title>Comparative genomic analysis of thermophilic fungi reveals convergent evolutionary adaptations and gene losses.</title>
        <authorList>
            <person name="Steindorff A.S."/>
            <person name="Aguilar-Pontes M.V."/>
            <person name="Robinson A.J."/>
            <person name="Andreopoulos B."/>
            <person name="LaButti K."/>
            <person name="Kuo A."/>
            <person name="Mondo S."/>
            <person name="Riley R."/>
            <person name="Otillar R."/>
            <person name="Haridas S."/>
            <person name="Lipzen A."/>
            <person name="Grimwood J."/>
            <person name="Schmutz J."/>
            <person name="Clum A."/>
            <person name="Reid I.D."/>
            <person name="Moisan M.C."/>
            <person name="Butler G."/>
            <person name="Nguyen T.T.M."/>
            <person name="Dewar K."/>
            <person name="Conant G."/>
            <person name="Drula E."/>
            <person name="Henrissat B."/>
            <person name="Hansel C."/>
            <person name="Singer S."/>
            <person name="Hutchinson M.I."/>
            <person name="de Vries R.P."/>
            <person name="Natvig D.O."/>
            <person name="Powell A.J."/>
            <person name="Tsang A."/>
            <person name="Grigoriev I.V."/>
        </authorList>
    </citation>
    <scope>NUCLEOTIDE SEQUENCE [LARGE SCALE GENOMIC DNA]</scope>
    <source>
        <strain evidence="4 5">ATCC 24622</strain>
    </source>
</reference>
<proteinExistence type="predicted"/>
<dbReference type="Pfam" id="PF23257">
    <property type="entry name" value="DUF7071"/>
    <property type="match status" value="1"/>
</dbReference>
<accession>A0ABR3VCD0</accession>
<feature type="domain" description="Spen paralogue and orthologue SPOC C-terminal" evidence="2">
    <location>
        <begin position="105"/>
        <end position="263"/>
    </location>
</feature>
<evidence type="ECO:0000259" key="2">
    <source>
        <dbReference type="Pfam" id="PF07744"/>
    </source>
</evidence>
<feature type="compositionally biased region" description="Basic residues" evidence="1">
    <location>
        <begin position="11"/>
        <end position="25"/>
    </location>
</feature>
<feature type="compositionally biased region" description="Low complexity" evidence="1">
    <location>
        <begin position="1"/>
        <end position="10"/>
    </location>
</feature>
<dbReference type="Proteomes" id="UP001586593">
    <property type="component" value="Unassembled WGS sequence"/>
</dbReference>
<dbReference type="EMBL" id="JAZHXJ010002358">
    <property type="protein sequence ID" value="KAL1839290.1"/>
    <property type="molecule type" value="Genomic_DNA"/>
</dbReference>
<feature type="compositionally biased region" description="Pro residues" evidence="1">
    <location>
        <begin position="348"/>
        <end position="359"/>
    </location>
</feature>
<feature type="region of interest" description="Disordered" evidence="1">
    <location>
        <begin position="74"/>
        <end position="108"/>
    </location>
</feature>
<evidence type="ECO:0000313" key="4">
    <source>
        <dbReference type="EMBL" id="KAL1839290.1"/>
    </source>
</evidence>
<feature type="compositionally biased region" description="Pro residues" evidence="1">
    <location>
        <begin position="533"/>
        <end position="559"/>
    </location>
</feature>
<organism evidence="4 5">
    <name type="scientific">Phialemonium thermophilum</name>
    <dbReference type="NCBI Taxonomy" id="223376"/>
    <lineage>
        <taxon>Eukaryota</taxon>
        <taxon>Fungi</taxon>
        <taxon>Dikarya</taxon>
        <taxon>Ascomycota</taxon>
        <taxon>Pezizomycotina</taxon>
        <taxon>Sordariomycetes</taxon>
        <taxon>Sordariomycetidae</taxon>
        <taxon>Cephalothecales</taxon>
        <taxon>Cephalothecaceae</taxon>
        <taxon>Phialemonium</taxon>
    </lineage>
</organism>
<feature type="region of interest" description="Disordered" evidence="1">
    <location>
        <begin position="268"/>
        <end position="374"/>
    </location>
</feature>
<feature type="compositionally biased region" description="Polar residues" evidence="1">
    <location>
        <begin position="314"/>
        <end position="332"/>
    </location>
</feature>
<feature type="domain" description="DUF7071" evidence="3">
    <location>
        <begin position="373"/>
        <end position="435"/>
    </location>
</feature>
<comment type="caution">
    <text evidence="4">The sequence shown here is derived from an EMBL/GenBank/DDBJ whole genome shotgun (WGS) entry which is preliminary data.</text>
</comment>
<protein>
    <recommendedName>
        <fullName evidence="6">Spen paralogue and orthologue SPOC C-terminal domain-containing protein</fullName>
    </recommendedName>
</protein>
<keyword evidence="5" id="KW-1185">Reference proteome</keyword>
<feature type="compositionally biased region" description="Low complexity" evidence="1">
    <location>
        <begin position="449"/>
        <end position="471"/>
    </location>
</feature>
<evidence type="ECO:0000313" key="5">
    <source>
        <dbReference type="Proteomes" id="UP001586593"/>
    </source>
</evidence>
<evidence type="ECO:0008006" key="6">
    <source>
        <dbReference type="Google" id="ProtNLM"/>
    </source>
</evidence>
<dbReference type="InterPro" id="IPR012921">
    <property type="entry name" value="SPOC_C"/>
</dbReference>
<name>A0ABR3VCD0_9PEZI</name>
<dbReference type="PANTHER" id="PTHR11477:SF11">
    <property type="entry name" value="TRANSCRIPTION FACTOR BYE1"/>
    <property type="match status" value="1"/>
</dbReference>
<feature type="compositionally biased region" description="Pro residues" evidence="1">
    <location>
        <begin position="472"/>
        <end position="486"/>
    </location>
</feature>
<sequence>MAAAAVAASATRRRRRIPSRPRHSQRLPQQGIPGTTYTSRRLLLLVFSSVKSPTGGSSTGVQRRSSVLPAAAAAAAAGPGVDPEVDRMLQDDDDETNSPPYSPTEETDPDVVWRGELAMNGVASFPATAKHVGGAKLVDTVGLPWTTLIPRRLTVAGRIEVQRAVEYICGLRYSQATDIVVVSLQPAGEAARPHFLRIYDYFLSKNRYGVTGEKGVANVRDTYLVPVPPGGPGNQPEFMLNLADNFLPETRAEPMLLAVFVYRNTTPDSAQQQQQQHQGLGIAGQGSSSSSQSPLVAQSSPTPAYGNHHHPAQRTPSVSAPAFSPTSPQGSFSQHPSPRPPSQTTTPIQPPPPQPPQAPHDPRLAGQDAAQRQGEQVAREILGPLFHSPTVTFLLPHAYQMSRREWELIKRVYEREPRTRDDLVVLNAIIEKEEALAAGATAPPPPPNQAAGPQQQPQQQAPLPPAAAAAHHPPPGTSATPVPLPPHAQHSQTPIPPPTNQYAPPASQTPVPPPNPGHVAPPPRPVQPQRTTPIPPPPIPPQAGGPPRQTPIPPPPIPPHATAAAPPA</sequence>
<dbReference type="Pfam" id="PF07744">
    <property type="entry name" value="SPOC"/>
    <property type="match status" value="1"/>
</dbReference>
<feature type="region of interest" description="Disordered" evidence="1">
    <location>
        <begin position="439"/>
        <end position="568"/>
    </location>
</feature>